<protein>
    <submittedName>
        <fullName evidence="1">Uncharacterized protein</fullName>
    </submittedName>
</protein>
<proteinExistence type="predicted"/>
<dbReference type="RefSeq" id="WP_160372897.1">
    <property type="nucleotide sequence ID" value="NZ_WSTB01000001.1"/>
</dbReference>
<comment type="caution">
    <text evidence="1">The sequence shown here is derived from an EMBL/GenBank/DDBJ whole genome shotgun (WGS) entry which is preliminary data.</text>
</comment>
<dbReference type="Proteomes" id="UP000471501">
    <property type="component" value="Unassembled WGS sequence"/>
</dbReference>
<gene>
    <name evidence="1" type="ORF">GON26_01150</name>
</gene>
<accession>A0A6I4NEB8</accession>
<sequence length="99" mass="11592">MSKTETMQRLEDLHNALAYCSERQSIGKIYVFTTLERVCINQERGSLMSMINEDNFPHEVRNYKIPPSIEAKVKISLEHIQATSWGGFNQKQFTNDKYY</sequence>
<organism evidence="1 2">
    <name type="scientific">Flavobacterium hydrocarbonoxydans</name>
    <dbReference type="NCBI Taxonomy" id="2683249"/>
    <lineage>
        <taxon>Bacteria</taxon>
        <taxon>Pseudomonadati</taxon>
        <taxon>Bacteroidota</taxon>
        <taxon>Flavobacteriia</taxon>
        <taxon>Flavobacteriales</taxon>
        <taxon>Flavobacteriaceae</taxon>
        <taxon>Flavobacterium</taxon>
    </lineage>
</organism>
<name>A0A6I4NEB8_9FLAO</name>
<keyword evidence="2" id="KW-1185">Reference proteome</keyword>
<dbReference type="EMBL" id="WSTB01000001">
    <property type="protein sequence ID" value="MWB92956.1"/>
    <property type="molecule type" value="Genomic_DNA"/>
</dbReference>
<dbReference type="AlphaFoldDB" id="A0A6I4NEB8"/>
<evidence type="ECO:0000313" key="2">
    <source>
        <dbReference type="Proteomes" id="UP000471501"/>
    </source>
</evidence>
<evidence type="ECO:0000313" key="1">
    <source>
        <dbReference type="EMBL" id="MWB92956.1"/>
    </source>
</evidence>
<reference evidence="1 2" key="1">
    <citation type="submission" date="2019-12" db="EMBL/GenBank/DDBJ databases">
        <authorList>
            <person name="Kim Y.S."/>
        </authorList>
    </citation>
    <scope>NUCLEOTIDE SEQUENCE [LARGE SCALE GENOMIC DNA]</scope>
    <source>
        <strain evidence="1 2">GA093</strain>
    </source>
</reference>